<accession>A0A172U203</accession>
<reference evidence="1 2" key="2">
    <citation type="journal article" date="2016" name="Int. J. Syst. Evol. Microbiol.">
        <title>Flavisolibacter tropicus sp. nov., isolated from tropical soil.</title>
        <authorList>
            <person name="Lee J.J."/>
            <person name="Kang M.S."/>
            <person name="Kim G.S."/>
            <person name="Lee C.S."/>
            <person name="Lim S."/>
            <person name="Lee J."/>
            <person name="Roh S.H."/>
            <person name="Kang H."/>
            <person name="Ha J.M."/>
            <person name="Bae S."/>
            <person name="Jung H.Y."/>
            <person name="Kim M.K."/>
        </authorList>
    </citation>
    <scope>NUCLEOTIDE SEQUENCE [LARGE SCALE GENOMIC DNA]</scope>
    <source>
        <strain evidence="1 2">LCS9</strain>
    </source>
</reference>
<protein>
    <submittedName>
        <fullName evidence="1">Uncharacterized protein</fullName>
    </submittedName>
</protein>
<proteinExistence type="predicted"/>
<name>A0A172U203_9BACT</name>
<keyword evidence="2" id="KW-1185">Reference proteome</keyword>
<dbReference type="EMBL" id="CP011390">
    <property type="protein sequence ID" value="ANE53027.1"/>
    <property type="molecule type" value="Genomic_DNA"/>
</dbReference>
<dbReference type="AlphaFoldDB" id="A0A172U203"/>
<evidence type="ECO:0000313" key="1">
    <source>
        <dbReference type="EMBL" id="ANE53027.1"/>
    </source>
</evidence>
<organism evidence="1 2">
    <name type="scientific">Flavisolibacter tropicus</name>
    <dbReference type="NCBI Taxonomy" id="1492898"/>
    <lineage>
        <taxon>Bacteria</taxon>
        <taxon>Pseudomonadati</taxon>
        <taxon>Bacteroidota</taxon>
        <taxon>Chitinophagia</taxon>
        <taxon>Chitinophagales</taxon>
        <taxon>Chitinophagaceae</taxon>
        <taxon>Flavisolibacter</taxon>
    </lineage>
</organism>
<reference evidence="2" key="1">
    <citation type="submission" date="2015-01" db="EMBL/GenBank/DDBJ databases">
        <title>Flavisolibacter sp./LCS9/ whole genome sequencing.</title>
        <authorList>
            <person name="Kim M.K."/>
            <person name="Srinivasan S."/>
            <person name="Lee J.-J."/>
        </authorList>
    </citation>
    <scope>NUCLEOTIDE SEQUENCE [LARGE SCALE GENOMIC DNA]</scope>
    <source>
        <strain evidence="2">LCS9</strain>
    </source>
</reference>
<evidence type="ECO:0000313" key="2">
    <source>
        <dbReference type="Proteomes" id="UP000077177"/>
    </source>
</evidence>
<dbReference type="Proteomes" id="UP000077177">
    <property type="component" value="Chromosome"/>
</dbReference>
<sequence length="63" mass="7707">MSFKPFTLSSLTSKFDIKHSNRHQFVHFFLKVNPEIAQMPTHFKKAKEDLLQEYLKYFFYFND</sequence>
<gene>
    <name evidence="1" type="ORF">SY85_23680</name>
</gene>
<dbReference type="KEGG" id="fla:SY85_23680"/>